<comment type="caution">
    <text evidence="1">The sequence shown here is derived from an EMBL/GenBank/DDBJ whole genome shotgun (WGS) entry which is preliminary data.</text>
</comment>
<evidence type="ECO:0000313" key="1">
    <source>
        <dbReference type="EMBL" id="TYK10942.1"/>
    </source>
</evidence>
<evidence type="ECO:0000313" key="2">
    <source>
        <dbReference type="Proteomes" id="UP000321947"/>
    </source>
</evidence>
<dbReference type="EMBL" id="SSTD01011039">
    <property type="protein sequence ID" value="TYK10942.1"/>
    <property type="molecule type" value="Genomic_DNA"/>
</dbReference>
<dbReference type="InterPro" id="IPR021109">
    <property type="entry name" value="Peptidase_aspartic_dom_sf"/>
</dbReference>
<sequence>MMTSKKKEGEVHELSSTQRVATRVFSSSYQNGGQSPFGQSTQRNIRSKWKQTHFDLIPMSYIELLPKLLKSHQVAIVPQEPLQPPYPKWYDPNVKCEYHARAVGHSMENCFLLKAKVQSLVKVSWLKLKKIGEEPDVNQNLLPIHKGPVINAIDIFIEKHKNRRRLDAPTRSSVYSTQRQIDHFIEDCCEFKNEVQKLMDAKILLVGQMSMQEIEVNMITDASSNKKTSNETTSIWKPLVIHYEEKPSIMSYIQKPKAMTIEIPGPFAYKDNHAIPWKYEYQFIPDNVVSTTIGGITRRRRCYTLDNFKDVLKEDEVRQCKGKAIEMAGEDDLNDLSKVFTEQTTLVQKETDREVVSKEEAYEEILPEGIGHTKTLHISVKCKDHHVARVLVDNGSSLNIMSRSTLTKLPIDPSYLRPSTMVVRAFDIAHREVIGDIDIPLKIGPSTFNISFQVIDANSSYSCLLGQPWIHSVEAVPFSLHQRVKFSVEGGQAIVYGGEDMFVTKTSELPYVEATEEALEFSYRSFEIANATIFPTKGLRMDRYVSKTSLMIAKTMIKSGLHMHKGLGKDNQWDSEMISLPKAKEKFGLGYKPNF</sequence>
<proteinExistence type="predicted"/>
<dbReference type="Gene3D" id="2.40.70.10">
    <property type="entry name" value="Acid Proteases"/>
    <property type="match status" value="1"/>
</dbReference>
<organism evidence="1 2">
    <name type="scientific">Cucumis melo var. makuwa</name>
    <name type="common">Oriental melon</name>
    <dbReference type="NCBI Taxonomy" id="1194695"/>
    <lineage>
        <taxon>Eukaryota</taxon>
        <taxon>Viridiplantae</taxon>
        <taxon>Streptophyta</taxon>
        <taxon>Embryophyta</taxon>
        <taxon>Tracheophyta</taxon>
        <taxon>Spermatophyta</taxon>
        <taxon>Magnoliopsida</taxon>
        <taxon>eudicotyledons</taxon>
        <taxon>Gunneridae</taxon>
        <taxon>Pentapetalae</taxon>
        <taxon>rosids</taxon>
        <taxon>fabids</taxon>
        <taxon>Cucurbitales</taxon>
        <taxon>Cucurbitaceae</taxon>
        <taxon>Benincaseae</taxon>
        <taxon>Cucumis</taxon>
    </lineage>
</organism>
<name>A0A5D3CI23_CUCMM</name>
<dbReference type="SUPFAM" id="SSF50630">
    <property type="entry name" value="Acid proteases"/>
    <property type="match status" value="1"/>
</dbReference>
<dbReference type="Proteomes" id="UP000321947">
    <property type="component" value="Unassembled WGS sequence"/>
</dbReference>
<dbReference type="CDD" id="cd00303">
    <property type="entry name" value="retropepsin_like"/>
    <property type="match status" value="1"/>
</dbReference>
<dbReference type="PANTHER" id="PTHR32108:SF9">
    <property type="entry name" value="REVERSE TRANSCRIPTASE RNASE H-LIKE DOMAIN-CONTAINING PROTEIN"/>
    <property type="match status" value="1"/>
</dbReference>
<gene>
    <name evidence="1" type="ORF">E5676_scaffold107G00240</name>
</gene>
<accession>A0A5D3CI23</accession>
<protein>
    <submittedName>
        <fullName evidence="1">Uncharacterized protein</fullName>
    </submittedName>
</protein>
<reference evidence="1 2" key="1">
    <citation type="submission" date="2019-08" db="EMBL/GenBank/DDBJ databases">
        <title>Draft genome sequences of two oriental melons (Cucumis melo L. var makuwa).</title>
        <authorList>
            <person name="Kwon S.-Y."/>
        </authorList>
    </citation>
    <scope>NUCLEOTIDE SEQUENCE [LARGE SCALE GENOMIC DNA]</scope>
    <source>
        <strain evidence="2">cv. Chang Bougi</strain>
        <tissue evidence="1">Leaf</tissue>
    </source>
</reference>
<dbReference type="AlphaFoldDB" id="A0A5D3CI23"/>
<dbReference type="PANTHER" id="PTHR32108">
    <property type="entry name" value="DNA-DIRECTED RNA POLYMERASE SUBUNIT ALPHA"/>
    <property type="match status" value="1"/>
</dbReference>